<organism evidence="1 2">
    <name type="scientific">Microbacterium mangrovi</name>
    <dbReference type="NCBI Taxonomy" id="1348253"/>
    <lineage>
        <taxon>Bacteria</taxon>
        <taxon>Bacillati</taxon>
        <taxon>Actinomycetota</taxon>
        <taxon>Actinomycetes</taxon>
        <taxon>Micrococcales</taxon>
        <taxon>Microbacteriaceae</taxon>
        <taxon>Microbacterium</taxon>
    </lineage>
</organism>
<evidence type="ECO:0000313" key="1">
    <source>
        <dbReference type="EMBL" id="KHK98872.1"/>
    </source>
</evidence>
<gene>
    <name evidence="1" type="ORF">LK09_08405</name>
</gene>
<dbReference type="EMBL" id="JTDK01000006">
    <property type="protein sequence ID" value="KHK98872.1"/>
    <property type="molecule type" value="Genomic_DNA"/>
</dbReference>
<name>A0A0B2ABB0_9MICO</name>
<reference evidence="1 2" key="1">
    <citation type="submission" date="2014-11" db="EMBL/GenBank/DDBJ databases">
        <title>Genome sequence of Microbacterium mangrovi MUSC 115(T).</title>
        <authorList>
            <person name="Lee L.-H."/>
        </authorList>
    </citation>
    <scope>NUCLEOTIDE SEQUENCE [LARGE SCALE GENOMIC DNA]</scope>
    <source>
        <strain evidence="1 2">MUSC 115</strain>
    </source>
</reference>
<dbReference type="Proteomes" id="UP000031030">
    <property type="component" value="Unassembled WGS sequence"/>
</dbReference>
<comment type="caution">
    <text evidence="1">The sequence shown here is derived from an EMBL/GenBank/DDBJ whole genome shotgun (WGS) entry which is preliminary data.</text>
</comment>
<proteinExistence type="predicted"/>
<evidence type="ECO:0000313" key="2">
    <source>
        <dbReference type="Proteomes" id="UP000031030"/>
    </source>
</evidence>
<protein>
    <submittedName>
        <fullName evidence="1">Uncharacterized protein</fullName>
    </submittedName>
</protein>
<dbReference type="AlphaFoldDB" id="A0A0B2ABB0"/>
<sequence length="105" mass="11529">MKCSIRLEDGLQPGLTKTWRHGVVTLAPDRIRFDGADIAVVAVSLPPSDEGPRDRIERNADAPLFRITTSTAWLTWAIPVEQVDWALAQIGHLDDLEPKSAAETA</sequence>
<accession>A0A0B2ABB0</accession>
<keyword evidence="2" id="KW-1185">Reference proteome</keyword>